<keyword evidence="7" id="KW-0812">Transmembrane</keyword>
<evidence type="ECO:0000256" key="5">
    <source>
        <dbReference type="ARBA" id="ARBA00023049"/>
    </source>
</evidence>
<keyword evidence="4 6" id="KW-0862">Zinc</keyword>
<feature type="transmembrane region" description="Helical" evidence="7">
    <location>
        <begin position="85"/>
        <end position="105"/>
    </location>
</feature>
<keyword evidence="1 6" id="KW-0645">Protease</keyword>
<dbReference type="GO" id="GO:0006508">
    <property type="term" value="P:proteolysis"/>
    <property type="evidence" value="ECO:0007669"/>
    <property type="project" value="UniProtKB-KW"/>
</dbReference>
<dbReference type="InterPro" id="IPR001915">
    <property type="entry name" value="Peptidase_M48"/>
</dbReference>
<reference evidence="9 10" key="1">
    <citation type="submission" date="2016-11" db="EMBL/GenBank/DDBJ databases">
        <authorList>
            <person name="Jaros S."/>
            <person name="Januszkiewicz K."/>
            <person name="Wedrychowicz H."/>
        </authorList>
    </citation>
    <scope>NUCLEOTIDE SEQUENCE [LARGE SCALE GENOMIC DNA]</scope>
    <source>
        <strain evidence="9 10">CGMCC 4.2025</strain>
    </source>
</reference>
<dbReference type="AlphaFoldDB" id="A0A1M7LSN2"/>
<comment type="cofactor">
    <cofactor evidence="6">
        <name>Zn(2+)</name>
        <dbReference type="ChEBI" id="CHEBI:29105"/>
    </cofactor>
    <text evidence="6">Binds 1 zinc ion per subunit.</text>
</comment>
<keyword evidence="10" id="KW-1185">Reference proteome</keyword>
<proteinExistence type="inferred from homology"/>
<accession>A0A1M7LSN2</accession>
<feature type="domain" description="Peptidase M48" evidence="8">
    <location>
        <begin position="120"/>
        <end position="184"/>
    </location>
</feature>
<evidence type="ECO:0000256" key="1">
    <source>
        <dbReference type="ARBA" id="ARBA00022670"/>
    </source>
</evidence>
<protein>
    <submittedName>
        <fullName evidence="9">Peptidase family M48</fullName>
    </submittedName>
</protein>
<comment type="similarity">
    <text evidence="6">Belongs to the peptidase M48 family.</text>
</comment>
<dbReference type="OrthoDB" id="3541294at2"/>
<evidence type="ECO:0000256" key="2">
    <source>
        <dbReference type="ARBA" id="ARBA00022723"/>
    </source>
</evidence>
<organism evidence="9 10">
    <name type="scientific">Actinacidiphila paucisporea</name>
    <dbReference type="NCBI Taxonomy" id="310782"/>
    <lineage>
        <taxon>Bacteria</taxon>
        <taxon>Bacillati</taxon>
        <taxon>Actinomycetota</taxon>
        <taxon>Actinomycetes</taxon>
        <taxon>Kitasatosporales</taxon>
        <taxon>Streptomycetaceae</taxon>
        <taxon>Actinacidiphila</taxon>
    </lineage>
</organism>
<feature type="transmembrane region" description="Helical" evidence="7">
    <location>
        <begin position="33"/>
        <end position="55"/>
    </location>
</feature>
<dbReference type="PANTHER" id="PTHR34978:SF3">
    <property type="entry name" value="SLR0241 PROTEIN"/>
    <property type="match status" value="1"/>
</dbReference>
<keyword evidence="5 6" id="KW-0482">Metalloprotease</keyword>
<keyword evidence="2" id="KW-0479">Metal-binding</keyword>
<evidence type="ECO:0000259" key="8">
    <source>
        <dbReference type="Pfam" id="PF01435"/>
    </source>
</evidence>
<evidence type="ECO:0000256" key="4">
    <source>
        <dbReference type="ARBA" id="ARBA00022833"/>
    </source>
</evidence>
<dbReference type="InterPro" id="IPR052173">
    <property type="entry name" value="Beta-lactam_resp_regulator"/>
</dbReference>
<dbReference type="STRING" id="310782.SAMN05216499_114163"/>
<dbReference type="GO" id="GO:0046872">
    <property type="term" value="F:metal ion binding"/>
    <property type="evidence" value="ECO:0007669"/>
    <property type="project" value="UniProtKB-KW"/>
</dbReference>
<dbReference type="PANTHER" id="PTHR34978">
    <property type="entry name" value="POSSIBLE SENSOR-TRANSDUCER PROTEIN BLAR"/>
    <property type="match status" value="1"/>
</dbReference>
<dbReference type="Gene3D" id="3.30.2010.10">
    <property type="entry name" value="Metalloproteases ('zincins'), catalytic domain"/>
    <property type="match status" value="1"/>
</dbReference>
<evidence type="ECO:0000256" key="6">
    <source>
        <dbReference type="RuleBase" id="RU003983"/>
    </source>
</evidence>
<evidence type="ECO:0000313" key="9">
    <source>
        <dbReference type="EMBL" id="SHM81275.1"/>
    </source>
</evidence>
<evidence type="ECO:0000256" key="3">
    <source>
        <dbReference type="ARBA" id="ARBA00022801"/>
    </source>
</evidence>
<evidence type="ECO:0000256" key="7">
    <source>
        <dbReference type="SAM" id="Phobius"/>
    </source>
</evidence>
<dbReference type="RefSeq" id="WP_073500622.1">
    <property type="nucleotide sequence ID" value="NZ_FRBI01000014.1"/>
</dbReference>
<name>A0A1M7LSN2_9ACTN</name>
<dbReference type="Proteomes" id="UP000184111">
    <property type="component" value="Unassembled WGS sequence"/>
</dbReference>
<dbReference type="EMBL" id="FRBI01000014">
    <property type="protein sequence ID" value="SHM81275.1"/>
    <property type="molecule type" value="Genomic_DNA"/>
</dbReference>
<dbReference type="Pfam" id="PF01435">
    <property type="entry name" value="Peptidase_M48"/>
    <property type="match status" value="1"/>
</dbReference>
<sequence>MGLTLCVPALVVTILVLAAPAAARGMPPRTASWVLATVAVLGAGTWLTVLAMLGVTRVGEIPEIAELGRWSPHVLAAHSPVHGPVAGLCALAAATGLLVTVFAVWRRVAVLAGARRECRGLPSTGDLVVLDDPVPTAYALPGSPGRVVVSAGMLRALRPGERRALLAHERAHLAHRHHLFLLTFHALAAANPLLRPLARAGAFALERWADEDAVTAVRDRSLVARAIARAALAGTSPPSWAPAATGGPVPQRVSALLAPPVPARRAPVAACTALMVVCCVSLALAAHHVDAAFDAAAFHRVGAHSS</sequence>
<dbReference type="CDD" id="cd07326">
    <property type="entry name" value="M56_BlaR1_MecR1_like"/>
    <property type="match status" value="1"/>
</dbReference>
<keyword evidence="7" id="KW-1133">Transmembrane helix</keyword>
<keyword evidence="7" id="KW-0472">Membrane</keyword>
<dbReference type="GO" id="GO:0004222">
    <property type="term" value="F:metalloendopeptidase activity"/>
    <property type="evidence" value="ECO:0007669"/>
    <property type="project" value="InterPro"/>
</dbReference>
<gene>
    <name evidence="9" type="ORF">SAMN05216499_114163</name>
</gene>
<keyword evidence="3 6" id="KW-0378">Hydrolase</keyword>
<evidence type="ECO:0000313" key="10">
    <source>
        <dbReference type="Proteomes" id="UP000184111"/>
    </source>
</evidence>